<evidence type="ECO:0000256" key="1">
    <source>
        <dbReference type="ARBA" id="ARBA00022598"/>
    </source>
</evidence>
<dbReference type="GO" id="GO:0004812">
    <property type="term" value="F:aminoacyl-tRNA ligase activity"/>
    <property type="evidence" value="ECO:0007669"/>
    <property type="project" value="UniProtKB-KW"/>
</dbReference>
<keyword evidence="6" id="KW-1185">Reference proteome</keyword>
<dbReference type="PATRIC" id="fig|1429438.4.peg.1157"/>
<dbReference type="Proteomes" id="UP000019141">
    <property type="component" value="Unassembled WGS sequence"/>
</dbReference>
<evidence type="ECO:0000256" key="3">
    <source>
        <dbReference type="ARBA" id="ARBA00022840"/>
    </source>
</evidence>
<dbReference type="HOGENOM" id="CLU_695766_0_0_7"/>
<keyword evidence="2" id="KW-0547">Nucleotide-binding</keyword>
<gene>
    <name evidence="5" type="ORF">ETSY1_05055</name>
</gene>
<keyword evidence="1" id="KW-0436">Ligase</keyword>
<name>W4LVW1_ENTF1</name>
<evidence type="ECO:0000313" key="6">
    <source>
        <dbReference type="Proteomes" id="UP000019141"/>
    </source>
</evidence>
<keyword evidence="4" id="KW-0030">Aminoacyl-tRNA synthetase</keyword>
<evidence type="ECO:0000256" key="4">
    <source>
        <dbReference type="ARBA" id="ARBA00023146"/>
    </source>
</evidence>
<dbReference type="InterPro" id="IPR009080">
    <property type="entry name" value="tRNAsynth_Ia_anticodon-bd"/>
</dbReference>
<reference evidence="5 6" key="1">
    <citation type="journal article" date="2014" name="Nature">
        <title>An environmental bacterial taxon with a large and distinct metabolic repertoire.</title>
        <authorList>
            <person name="Wilson M.C."/>
            <person name="Mori T."/>
            <person name="Ruckert C."/>
            <person name="Uria A.R."/>
            <person name="Helf M.J."/>
            <person name="Takada K."/>
            <person name="Gernert C."/>
            <person name="Steffens U.A."/>
            <person name="Heycke N."/>
            <person name="Schmitt S."/>
            <person name="Rinke C."/>
            <person name="Helfrich E.J."/>
            <person name="Brachmann A.O."/>
            <person name="Gurgui C."/>
            <person name="Wakimoto T."/>
            <person name="Kracht M."/>
            <person name="Crusemann M."/>
            <person name="Hentschel U."/>
            <person name="Abe I."/>
            <person name="Matsunaga S."/>
            <person name="Kalinowski J."/>
            <person name="Takeyama H."/>
            <person name="Piel J."/>
        </authorList>
    </citation>
    <scope>NUCLEOTIDE SEQUENCE [LARGE SCALE GENOMIC DNA]</scope>
    <source>
        <strain evidence="6">TSY1</strain>
    </source>
</reference>
<proteinExistence type="predicted"/>
<dbReference type="EMBL" id="AZHW01000180">
    <property type="protein sequence ID" value="ETX02038.1"/>
    <property type="molecule type" value="Genomic_DNA"/>
</dbReference>
<evidence type="ECO:0000256" key="2">
    <source>
        <dbReference type="ARBA" id="ARBA00022741"/>
    </source>
</evidence>
<sequence length="396" mass="42690">MLEQYIGIGLVHARLLARLRDYDDSDFTISIAERSPLGPRAVRVRQTDALDGSRGIDFRNLGSWLEGQVWVEAIAVRPSHIYVRIGTETLRSWVVSESADHRLARGQEGCGQTVVIRCAAPSALQRSLDWFREAAVSRAIVALFTSRGYNVMLAPVDGSRGQLGHAMPSSHPGTGKVTAHMVVGSARLPDHGDIIRIPVGAVDVPHGPLRARYGGTVSADDLLVSIRNGSITEFRLNGGRMVSQDGNDRYDEASLAFVLLRTPRARRIQLDNAKLLGEAAAFDSVLTARRFSHPGVGLAATADVVPQSSAGGSERAVHDLAIELDLLSTVAARAANDLEPALLARYMRSLADRAHLARAYLPSDDPLWSAVGKAIDRALTLVGIEAPVLQSDNQQL</sequence>
<dbReference type="GO" id="GO:0005524">
    <property type="term" value="F:ATP binding"/>
    <property type="evidence" value="ECO:0007669"/>
    <property type="project" value="UniProtKB-KW"/>
</dbReference>
<dbReference type="AlphaFoldDB" id="W4LVW1"/>
<dbReference type="GO" id="GO:0006418">
    <property type="term" value="P:tRNA aminoacylation for protein translation"/>
    <property type="evidence" value="ECO:0007669"/>
    <property type="project" value="InterPro"/>
</dbReference>
<accession>W4LVW1</accession>
<dbReference type="SUPFAM" id="SSF47323">
    <property type="entry name" value="Anticodon-binding domain of a subclass of class I aminoacyl-tRNA synthetases"/>
    <property type="match status" value="1"/>
</dbReference>
<keyword evidence="3" id="KW-0067">ATP-binding</keyword>
<protein>
    <submittedName>
        <fullName evidence="5">Uncharacterized protein</fullName>
    </submittedName>
</protein>
<organism evidence="5 6">
    <name type="scientific">Entotheonella factor</name>
    <dbReference type="NCBI Taxonomy" id="1429438"/>
    <lineage>
        <taxon>Bacteria</taxon>
        <taxon>Pseudomonadati</taxon>
        <taxon>Nitrospinota/Tectimicrobiota group</taxon>
        <taxon>Candidatus Tectimicrobiota</taxon>
        <taxon>Candidatus Entotheonellia</taxon>
        <taxon>Candidatus Entotheonellales</taxon>
        <taxon>Candidatus Entotheonellaceae</taxon>
        <taxon>Candidatus Entotheonella</taxon>
    </lineage>
</organism>
<evidence type="ECO:0000313" key="5">
    <source>
        <dbReference type="EMBL" id="ETX02038.1"/>
    </source>
</evidence>
<comment type="caution">
    <text evidence="5">The sequence shown here is derived from an EMBL/GenBank/DDBJ whole genome shotgun (WGS) entry which is preliminary data.</text>
</comment>